<dbReference type="InterPro" id="IPR007497">
    <property type="entry name" value="SIMPL/DUF541"/>
</dbReference>
<evidence type="ECO:0000313" key="2">
    <source>
        <dbReference type="EMBL" id="AEV29201.1"/>
    </source>
</evidence>
<name>G8QUG8_SPHPG</name>
<sequence length="240" mass="25843">MKRLHVLSYCALSMVLVLFLSSCMSAKGGEPGLVRTIEISGSGEVVLQPDIATFSIQVSERAPTTSEAQAFANAKMAELLTVLRSNSIAEKDISTTSLNLRPEYEWVDNKQFLAGQVASQSLSVTLRDLPLLGSLIDQLGSVSSIQLDSVRFDKEDKSAAIQEARKKAVDEAFEKAEMYAKSSNMKVGRPISITESSFASNGYSVRAKVMMASESFSAGTEVPSGSMTVSATISMVLEMF</sequence>
<feature type="signal peptide" evidence="1">
    <location>
        <begin position="1"/>
        <end position="26"/>
    </location>
</feature>
<gene>
    <name evidence="2" type="ordered locus">SpiGrapes_1390</name>
</gene>
<dbReference type="STRING" id="158190.SpiGrapes_1390"/>
<feature type="chain" id="PRO_5003514277" description="Periplasmic/secreted protein" evidence="1">
    <location>
        <begin position="27"/>
        <end position="240"/>
    </location>
</feature>
<evidence type="ECO:0000256" key="1">
    <source>
        <dbReference type="SAM" id="SignalP"/>
    </source>
</evidence>
<dbReference type="PANTHER" id="PTHR34387:SF1">
    <property type="entry name" value="PERIPLASMIC IMMUNOGENIC PROTEIN"/>
    <property type="match status" value="1"/>
</dbReference>
<dbReference type="GO" id="GO:0006974">
    <property type="term" value="P:DNA damage response"/>
    <property type="evidence" value="ECO:0007669"/>
    <property type="project" value="TreeGrafter"/>
</dbReference>
<dbReference type="RefSeq" id="WP_014270050.1">
    <property type="nucleotide sequence ID" value="NC_016633.1"/>
</dbReference>
<dbReference type="AlphaFoldDB" id="G8QUG8"/>
<dbReference type="eggNOG" id="COG2968">
    <property type="taxonomic scope" value="Bacteria"/>
</dbReference>
<evidence type="ECO:0008006" key="4">
    <source>
        <dbReference type="Google" id="ProtNLM"/>
    </source>
</evidence>
<dbReference type="Pfam" id="PF04402">
    <property type="entry name" value="SIMPL"/>
    <property type="match status" value="1"/>
</dbReference>
<dbReference type="OrthoDB" id="5700464at2"/>
<dbReference type="EMBL" id="CP003155">
    <property type="protein sequence ID" value="AEV29201.1"/>
    <property type="molecule type" value="Genomic_DNA"/>
</dbReference>
<dbReference type="KEGG" id="sgp:SpiGrapes_1390"/>
<accession>G8QUG8</accession>
<organism evidence="2 3">
    <name type="scientific">Sphaerochaeta pleomorpha (strain ATCC BAA-1885 / DSM 22778 / Grapes)</name>
    <dbReference type="NCBI Taxonomy" id="158190"/>
    <lineage>
        <taxon>Bacteria</taxon>
        <taxon>Pseudomonadati</taxon>
        <taxon>Spirochaetota</taxon>
        <taxon>Spirochaetia</taxon>
        <taxon>Spirochaetales</taxon>
        <taxon>Sphaerochaetaceae</taxon>
        <taxon>Sphaerochaeta</taxon>
    </lineage>
</organism>
<keyword evidence="1" id="KW-0732">Signal</keyword>
<reference evidence="2 3" key="1">
    <citation type="submission" date="2011-11" db="EMBL/GenBank/DDBJ databases">
        <title>Complete sequence of Spirochaeta sp. grapes.</title>
        <authorList>
            <consortium name="US DOE Joint Genome Institute"/>
            <person name="Lucas S."/>
            <person name="Han J."/>
            <person name="Lapidus A."/>
            <person name="Cheng J.-F."/>
            <person name="Goodwin L."/>
            <person name="Pitluck S."/>
            <person name="Peters L."/>
            <person name="Ovchinnikova G."/>
            <person name="Munk A.C."/>
            <person name="Detter J.C."/>
            <person name="Han C."/>
            <person name="Tapia R."/>
            <person name="Land M."/>
            <person name="Hauser L."/>
            <person name="Kyrpides N."/>
            <person name="Ivanova N."/>
            <person name="Pagani I."/>
            <person name="Ritalahtilisa K."/>
            <person name="Loeffler F."/>
            <person name="Woyke T."/>
        </authorList>
    </citation>
    <scope>NUCLEOTIDE SEQUENCE [LARGE SCALE GENOMIC DNA]</scope>
    <source>
        <strain evidence="3">ATCC BAA-1885 / DSM 22778 / Grapes</strain>
    </source>
</reference>
<dbReference type="PANTHER" id="PTHR34387">
    <property type="entry name" value="SLR1258 PROTEIN"/>
    <property type="match status" value="1"/>
</dbReference>
<keyword evidence="3" id="KW-1185">Reference proteome</keyword>
<proteinExistence type="predicted"/>
<dbReference type="Proteomes" id="UP000005632">
    <property type="component" value="Chromosome"/>
</dbReference>
<protein>
    <recommendedName>
        <fullName evidence="4">Periplasmic/secreted protein</fullName>
    </recommendedName>
</protein>
<dbReference type="HOGENOM" id="CLU_080344_4_0_12"/>
<evidence type="ECO:0000313" key="3">
    <source>
        <dbReference type="Proteomes" id="UP000005632"/>
    </source>
</evidence>
<dbReference type="Gene3D" id="3.30.70.2970">
    <property type="entry name" value="Protein of unknown function (DUF541), domain 2"/>
    <property type="match status" value="1"/>
</dbReference>
<dbReference type="InterPro" id="IPR052022">
    <property type="entry name" value="26kDa_periplasmic_antigen"/>
</dbReference>
<dbReference type="PROSITE" id="PS51257">
    <property type="entry name" value="PROKAR_LIPOPROTEIN"/>
    <property type="match status" value="1"/>
</dbReference>
<dbReference type="Gene3D" id="3.30.110.170">
    <property type="entry name" value="Protein of unknown function (DUF541), domain 1"/>
    <property type="match status" value="1"/>
</dbReference>